<feature type="transmembrane region" description="Helical" evidence="9">
    <location>
        <begin position="33"/>
        <end position="51"/>
    </location>
</feature>
<dbReference type="InterPro" id="IPR050171">
    <property type="entry name" value="MFS_Transporters"/>
</dbReference>
<evidence type="ECO:0000256" key="8">
    <source>
        <dbReference type="RuleBase" id="RU003755"/>
    </source>
</evidence>
<keyword evidence="5 8" id="KW-0812">Transmembrane</keyword>
<name>A0A917LHN7_9BACI</name>
<evidence type="ECO:0000256" key="6">
    <source>
        <dbReference type="ARBA" id="ARBA00022989"/>
    </source>
</evidence>
<dbReference type="GO" id="GO:0042937">
    <property type="term" value="F:tripeptide transmembrane transporter activity"/>
    <property type="evidence" value="ECO:0007669"/>
    <property type="project" value="UniProtKB-ARBA"/>
</dbReference>
<dbReference type="NCBIfam" id="TIGR00924">
    <property type="entry name" value="yjdL_sub1_fam"/>
    <property type="match status" value="1"/>
</dbReference>
<keyword evidence="6 9" id="KW-1133">Transmembrane helix</keyword>
<keyword evidence="3 8" id="KW-0813">Transport</keyword>
<keyword evidence="4" id="KW-1003">Cell membrane</keyword>
<evidence type="ECO:0000256" key="1">
    <source>
        <dbReference type="ARBA" id="ARBA00004651"/>
    </source>
</evidence>
<dbReference type="Proteomes" id="UP000616608">
    <property type="component" value="Unassembled WGS sequence"/>
</dbReference>
<comment type="subcellular location">
    <subcellularLocation>
        <location evidence="1">Cell membrane</location>
        <topology evidence="1">Multi-pass membrane protein</topology>
    </subcellularLocation>
    <subcellularLocation>
        <location evidence="8">Membrane</location>
        <topology evidence="8">Multi-pass membrane protein</topology>
    </subcellularLocation>
</comment>
<feature type="transmembrane region" description="Helical" evidence="9">
    <location>
        <begin position="120"/>
        <end position="139"/>
    </location>
</feature>
<dbReference type="InterPro" id="IPR000109">
    <property type="entry name" value="POT_fam"/>
</dbReference>
<dbReference type="GO" id="GO:0071916">
    <property type="term" value="F:dipeptide transmembrane transporter activity"/>
    <property type="evidence" value="ECO:0007669"/>
    <property type="project" value="UniProtKB-ARBA"/>
</dbReference>
<dbReference type="PROSITE" id="PS01023">
    <property type="entry name" value="PTR2_2"/>
    <property type="match status" value="1"/>
</dbReference>
<feature type="domain" description="Major facilitator superfamily (MFS) profile" evidence="10">
    <location>
        <begin position="24"/>
        <end position="490"/>
    </location>
</feature>
<dbReference type="InterPro" id="IPR036259">
    <property type="entry name" value="MFS_trans_sf"/>
</dbReference>
<comment type="similarity">
    <text evidence="2 8">Belongs to the major facilitator superfamily. Proton-dependent oligopeptide transporter (POT/PTR) (TC 2.A.17) family.</text>
</comment>
<feature type="transmembrane region" description="Helical" evidence="9">
    <location>
        <begin position="336"/>
        <end position="358"/>
    </location>
</feature>
<keyword evidence="12" id="KW-1185">Reference proteome</keyword>
<dbReference type="GO" id="GO:0015333">
    <property type="term" value="F:peptide:proton symporter activity"/>
    <property type="evidence" value="ECO:0007669"/>
    <property type="project" value="UniProtKB-ARBA"/>
</dbReference>
<evidence type="ECO:0000256" key="2">
    <source>
        <dbReference type="ARBA" id="ARBA00005982"/>
    </source>
</evidence>
<evidence type="ECO:0000256" key="7">
    <source>
        <dbReference type="ARBA" id="ARBA00023136"/>
    </source>
</evidence>
<reference evidence="11" key="2">
    <citation type="submission" date="2020-09" db="EMBL/GenBank/DDBJ databases">
        <authorList>
            <person name="Sun Q."/>
            <person name="Zhou Y."/>
        </authorList>
    </citation>
    <scope>NUCLEOTIDE SEQUENCE</scope>
    <source>
        <strain evidence="11">CGMCC 1.15760</strain>
    </source>
</reference>
<dbReference type="Gene3D" id="1.20.1250.20">
    <property type="entry name" value="MFS general substrate transporter like domains"/>
    <property type="match status" value="1"/>
</dbReference>
<feature type="transmembrane region" description="Helical" evidence="9">
    <location>
        <begin position="97"/>
        <end position="114"/>
    </location>
</feature>
<feature type="transmembrane region" description="Helical" evidence="9">
    <location>
        <begin position="233"/>
        <end position="253"/>
    </location>
</feature>
<feature type="transmembrane region" description="Helical" evidence="9">
    <location>
        <begin position="185"/>
        <end position="205"/>
    </location>
</feature>
<feature type="transmembrane region" description="Helical" evidence="9">
    <location>
        <begin position="370"/>
        <end position="391"/>
    </location>
</feature>
<evidence type="ECO:0000256" key="5">
    <source>
        <dbReference type="ARBA" id="ARBA00022692"/>
    </source>
</evidence>
<dbReference type="FunFam" id="1.20.1250.20:FF:000017">
    <property type="entry name" value="Dipeptide and tripeptide permease A"/>
    <property type="match status" value="1"/>
</dbReference>
<comment type="caution">
    <text evidence="11">The sequence shown here is derived from an EMBL/GenBank/DDBJ whole genome shotgun (WGS) entry which is preliminary data.</text>
</comment>
<organism evidence="11 12">
    <name type="scientific">Lysinibacillus alkalisoli</name>
    <dbReference type="NCBI Taxonomy" id="1911548"/>
    <lineage>
        <taxon>Bacteria</taxon>
        <taxon>Bacillati</taxon>
        <taxon>Bacillota</taxon>
        <taxon>Bacilli</taxon>
        <taxon>Bacillales</taxon>
        <taxon>Bacillaceae</taxon>
        <taxon>Lysinibacillus</taxon>
    </lineage>
</organism>
<feature type="transmembrane region" description="Helical" evidence="9">
    <location>
        <begin position="160"/>
        <end position="179"/>
    </location>
</feature>
<evidence type="ECO:0000256" key="9">
    <source>
        <dbReference type="SAM" id="Phobius"/>
    </source>
</evidence>
<reference evidence="11" key="1">
    <citation type="journal article" date="2014" name="Int. J. Syst. Evol. Microbiol.">
        <title>Complete genome sequence of Corynebacterium casei LMG S-19264T (=DSM 44701T), isolated from a smear-ripened cheese.</title>
        <authorList>
            <consortium name="US DOE Joint Genome Institute (JGI-PGF)"/>
            <person name="Walter F."/>
            <person name="Albersmeier A."/>
            <person name="Kalinowski J."/>
            <person name="Ruckert C."/>
        </authorList>
    </citation>
    <scope>NUCLEOTIDE SEQUENCE</scope>
    <source>
        <strain evidence="11">CGMCC 1.15760</strain>
    </source>
</reference>
<dbReference type="CDD" id="cd17346">
    <property type="entry name" value="MFS_DtpA_like"/>
    <property type="match status" value="1"/>
</dbReference>
<evidence type="ECO:0000313" key="11">
    <source>
        <dbReference type="EMBL" id="GGG24364.1"/>
    </source>
</evidence>
<dbReference type="SUPFAM" id="SSF103473">
    <property type="entry name" value="MFS general substrate transporter"/>
    <property type="match status" value="2"/>
</dbReference>
<accession>A0A917LHN7</accession>
<dbReference type="Pfam" id="PF00854">
    <property type="entry name" value="PTR2"/>
    <property type="match status" value="1"/>
</dbReference>
<gene>
    <name evidence="11" type="primary">yclF</name>
    <name evidence="11" type="ORF">GCM10007425_18600</name>
</gene>
<dbReference type="PROSITE" id="PS50850">
    <property type="entry name" value="MFS"/>
    <property type="match status" value="1"/>
</dbReference>
<evidence type="ECO:0000313" key="12">
    <source>
        <dbReference type="Proteomes" id="UP000616608"/>
    </source>
</evidence>
<dbReference type="InterPro" id="IPR018456">
    <property type="entry name" value="PTR2_symporter_CS"/>
</dbReference>
<sequence length="497" mass="54649">MSKYTEEEIVQSVPQKGFFGHPRGLMTLFFTEFWERFSYYGMRAILLYYMYTSVKDGGLGIDNGTAKSVLAIYGSLVYMSGIIGGWLADRILGKQKSIFYGGILIMFGHIVLALPMGATALFVSMALIIIGTGLLKPNASSVVGDMYSPQDMRRDSGFSLFYMGINLGAFISPLIVGALSTSYNYHVGFGTAAVGMFIGLIVYWVTAKKNLALAGLEPQNPLSATEKKAYTKYFTIGAIVLLVLGFISIKFGWLTINSFIMLVSLLGIVIPTIYFIVMYRSPKTDKVEQSRLLAYIPLFITAVVFWAIYEQSSTTLAEYADKRTNLDIFGFTINPAWFQSLPALFVITLAPLFALLWMKLGSRQPSTPKKFAFGLMFAGFSFLIMLVPALTSGPNELVSPIWLTLCFLFAVIGELMLSPVGLSATTKLAPKAFSAQTMSLWFLSNAAAQALNAQIVRFYNPGNEAMYFGILGGIAVLLSLVLLMFSKVVERLMQGVQ</sequence>
<dbReference type="InterPro" id="IPR020846">
    <property type="entry name" value="MFS_dom"/>
</dbReference>
<feature type="transmembrane region" description="Helical" evidence="9">
    <location>
        <begin position="397"/>
        <end position="417"/>
    </location>
</feature>
<dbReference type="GO" id="GO:0035443">
    <property type="term" value="P:tripeptide transmembrane transport"/>
    <property type="evidence" value="ECO:0007669"/>
    <property type="project" value="UniProtKB-ARBA"/>
</dbReference>
<dbReference type="EMBL" id="BMJT01000005">
    <property type="protein sequence ID" value="GGG24364.1"/>
    <property type="molecule type" value="Genomic_DNA"/>
</dbReference>
<proteinExistence type="inferred from homology"/>
<evidence type="ECO:0000259" key="10">
    <source>
        <dbReference type="PROSITE" id="PS50850"/>
    </source>
</evidence>
<evidence type="ECO:0000256" key="4">
    <source>
        <dbReference type="ARBA" id="ARBA00022475"/>
    </source>
</evidence>
<feature type="transmembrane region" description="Helical" evidence="9">
    <location>
        <begin position="465"/>
        <end position="485"/>
    </location>
</feature>
<dbReference type="AlphaFoldDB" id="A0A917LHN7"/>
<feature type="transmembrane region" description="Helical" evidence="9">
    <location>
        <begin position="71"/>
        <end position="88"/>
    </location>
</feature>
<dbReference type="RefSeq" id="WP_188614769.1">
    <property type="nucleotide sequence ID" value="NZ_BMJT01000005.1"/>
</dbReference>
<keyword evidence="7 9" id="KW-0472">Membrane</keyword>
<dbReference type="PANTHER" id="PTHR23517">
    <property type="entry name" value="RESISTANCE PROTEIN MDTM, PUTATIVE-RELATED-RELATED"/>
    <property type="match status" value="1"/>
</dbReference>
<dbReference type="PANTHER" id="PTHR23517:SF15">
    <property type="entry name" value="PROTON-DEPENDENT OLIGOPEPTIDE FAMILY TRANSPORT PROTEIN"/>
    <property type="match status" value="1"/>
</dbReference>
<feature type="transmembrane region" description="Helical" evidence="9">
    <location>
        <begin position="259"/>
        <end position="280"/>
    </location>
</feature>
<dbReference type="InterPro" id="IPR005279">
    <property type="entry name" value="Dipep/tripep_permease"/>
</dbReference>
<feature type="transmembrane region" description="Helical" evidence="9">
    <location>
        <begin position="292"/>
        <end position="309"/>
    </location>
</feature>
<evidence type="ECO:0000256" key="3">
    <source>
        <dbReference type="ARBA" id="ARBA00022448"/>
    </source>
</evidence>
<protein>
    <submittedName>
        <fullName evidence="11">Transporter YclF</fullName>
    </submittedName>
</protein>
<dbReference type="GO" id="GO:0005886">
    <property type="term" value="C:plasma membrane"/>
    <property type="evidence" value="ECO:0007669"/>
    <property type="project" value="UniProtKB-SubCell"/>
</dbReference>